<dbReference type="RefSeq" id="WP_020582261.1">
    <property type="nucleotide sequence ID" value="NZ_JOJP01000001.1"/>
</dbReference>
<comment type="caution">
    <text evidence="1">The sequence shown here is derived from an EMBL/GenBank/DDBJ whole genome shotgun (WGS) entry which is preliminary data.</text>
</comment>
<name>A0A081KFZ8_9GAMM</name>
<proteinExistence type="predicted"/>
<accession>A0A081KFZ8</accession>
<organism evidence="1 2">
    <name type="scientific">Endozoicomonas elysicola</name>
    <dbReference type="NCBI Taxonomy" id="305900"/>
    <lineage>
        <taxon>Bacteria</taxon>
        <taxon>Pseudomonadati</taxon>
        <taxon>Pseudomonadota</taxon>
        <taxon>Gammaproteobacteria</taxon>
        <taxon>Oceanospirillales</taxon>
        <taxon>Endozoicomonadaceae</taxon>
        <taxon>Endozoicomonas</taxon>
    </lineage>
</organism>
<gene>
    <name evidence="1" type="ORF">GV64_22285</name>
</gene>
<dbReference type="AlphaFoldDB" id="A0A081KFZ8"/>
<dbReference type="Proteomes" id="UP000027997">
    <property type="component" value="Unassembled WGS sequence"/>
</dbReference>
<sequence length="399" mass="45805">MQFLVSVKKLFPVLLLILPFFLHSEEPEIEIIISGASHAAGVENGISNPASKGALQGLADFGVVNSPHSLTYFGPQKITEVPKLMAHHAVYTEFLRTDLQLFIRARQSINPKVYIGVILPEFVWLRFVTSYNPDTLNKIKNNDFNPVINREPLTLFEYVATFKNAIFGQIYYHLRHRPDNISECQSNVKDSLRHSIDLLERIGEGLGVIFLVAGMPQQLRETGALKDNRVHIYEPIAKIIPNDDQSFLRHYLTWIFLYTPDQMDKLPQIRAWIHNPPQFHEGMVEEVNDFARLYSRDKRFVHFYDMGGYLKRNGNRLALKGADGEILSFGLDRIFNQNETSPLHLYKDAYDLTSILFVEAILLSLGESFNIDTSGFINQKRREGLVRRRAVEFDGKVLR</sequence>
<protein>
    <submittedName>
        <fullName evidence="1">Uncharacterized protein</fullName>
    </submittedName>
</protein>
<evidence type="ECO:0000313" key="1">
    <source>
        <dbReference type="EMBL" id="KEI73074.1"/>
    </source>
</evidence>
<dbReference type="EMBL" id="JOJP01000001">
    <property type="protein sequence ID" value="KEI73074.1"/>
    <property type="molecule type" value="Genomic_DNA"/>
</dbReference>
<reference evidence="1 2" key="1">
    <citation type="submission" date="2014-06" db="EMBL/GenBank/DDBJ databases">
        <title>Whole Genome Sequences of Three Symbiotic Endozoicomonas Bacteria.</title>
        <authorList>
            <person name="Neave M.J."/>
            <person name="Apprill A."/>
            <person name="Voolstra C.R."/>
        </authorList>
    </citation>
    <scope>NUCLEOTIDE SEQUENCE [LARGE SCALE GENOMIC DNA]</scope>
    <source>
        <strain evidence="1 2">DSM 22380</strain>
    </source>
</reference>
<evidence type="ECO:0000313" key="2">
    <source>
        <dbReference type="Proteomes" id="UP000027997"/>
    </source>
</evidence>
<keyword evidence="2" id="KW-1185">Reference proteome</keyword>